<dbReference type="InterPro" id="IPR036259">
    <property type="entry name" value="MFS_trans_sf"/>
</dbReference>
<dbReference type="HOGENOM" id="CLU_008530_1_0_6"/>
<protein>
    <submittedName>
        <fullName evidence="3">Spermine synthase</fullName>
    </submittedName>
</protein>
<dbReference type="NCBIfam" id="NF037959">
    <property type="entry name" value="MFS_SpdSyn"/>
    <property type="match status" value="1"/>
</dbReference>
<accession>F9ZZB6</accession>
<feature type="transmembrane region" description="Helical" evidence="2">
    <location>
        <begin position="121"/>
        <end position="143"/>
    </location>
</feature>
<feature type="transmembrane region" description="Helical" evidence="2">
    <location>
        <begin position="88"/>
        <end position="109"/>
    </location>
</feature>
<dbReference type="PANTHER" id="PTHR43317">
    <property type="entry name" value="THERMOSPERMINE SYNTHASE ACAULIS5"/>
    <property type="match status" value="1"/>
</dbReference>
<dbReference type="PANTHER" id="PTHR43317:SF1">
    <property type="entry name" value="THERMOSPERMINE SYNTHASE ACAULIS5"/>
    <property type="match status" value="1"/>
</dbReference>
<keyword evidence="4" id="KW-1185">Reference proteome</keyword>
<dbReference type="EMBL" id="CP002738">
    <property type="protein sequence ID" value="AEG01142.1"/>
    <property type="molecule type" value="Genomic_DNA"/>
</dbReference>
<reference key="2">
    <citation type="submission" date="2011-05" db="EMBL/GenBank/DDBJ databases">
        <title>Complete genome sequence of the aerobic marine methanotroph Methylomonas methanica MC09.</title>
        <authorList>
            <person name="Boden R."/>
            <person name="Cunliffe M."/>
            <person name="Scanlan J."/>
            <person name="Moussard H."/>
            <person name="Kits K.D."/>
            <person name="Klotz M."/>
            <person name="Jetten M."/>
            <person name="Vuilleumier S."/>
            <person name="Han J."/>
            <person name="Peters L."/>
            <person name="Mikhailova N."/>
            <person name="Teshima H."/>
            <person name="Tapia R."/>
            <person name="Kyrpides N."/>
            <person name="Ivanova N."/>
            <person name="Pagani I."/>
            <person name="Cheng J.-F."/>
            <person name="Goodwin L."/>
            <person name="Han C."/>
            <person name="Hauser L."/>
            <person name="Land M."/>
            <person name="Lapidus A."/>
            <person name="Lucas S."/>
            <person name="Pitluck S."/>
            <person name="Woyke T."/>
            <person name="Stein L.Y."/>
            <person name="Murrell C."/>
        </authorList>
    </citation>
    <scope>NUCLEOTIDE SEQUENCE</scope>
    <source>
        <strain>MC09</strain>
    </source>
</reference>
<feature type="transmembrane region" description="Helical" evidence="2">
    <location>
        <begin position="52"/>
        <end position="76"/>
    </location>
</feature>
<feature type="transmembrane region" description="Helical" evidence="2">
    <location>
        <begin position="221"/>
        <end position="240"/>
    </location>
</feature>
<dbReference type="GO" id="GO:0006596">
    <property type="term" value="P:polyamine biosynthetic process"/>
    <property type="evidence" value="ECO:0007669"/>
    <property type="project" value="UniProtKB-KW"/>
</dbReference>
<reference evidence="4" key="3">
    <citation type="submission" date="2011-05" db="EMBL/GenBank/DDBJ databases">
        <title>Complete sequence of Methylomonas methanica MC09.</title>
        <authorList>
            <consortium name="US DOE Joint Genome Institute"/>
            <person name="Lucas S."/>
            <person name="Han J."/>
            <person name="Lapidus A."/>
            <person name="Cheng J.-F."/>
            <person name="Goodwin L."/>
            <person name="Pitluck S."/>
            <person name="Peters L."/>
            <person name="Mikhailova N."/>
            <person name="Teshima H."/>
            <person name="Han C."/>
            <person name="Tapia R."/>
            <person name="Land M."/>
            <person name="Hauser L."/>
            <person name="Kyrpides N."/>
            <person name="Ivanova N."/>
            <person name="Pagani I."/>
            <person name="Stein L."/>
            <person name="Woyke T."/>
        </authorList>
    </citation>
    <scope>NUCLEOTIDE SEQUENCE [LARGE SCALE GENOMIC DNA]</scope>
    <source>
        <strain evidence="4">MC09</strain>
    </source>
</reference>
<evidence type="ECO:0000256" key="1">
    <source>
        <dbReference type="ARBA" id="ARBA00023115"/>
    </source>
</evidence>
<proteinExistence type="predicted"/>
<dbReference type="GO" id="GO:0010487">
    <property type="term" value="F:thermospermine synthase activity"/>
    <property type="evidence" value="ECO:0007669"/>
    <property type="project" value="TreeGrafter"/>
</dbReference>
<dbReference type="Gene3D" id="3.40.50.150">
    <property type="entry name" value="Vaccinia Virus protein VP39"/>
    <property type="match status" value="1"/>
</dbReference>
<dbReference type="SUPFAM" id="SSF53335">
    <property type="entry name" value="S-adenosyl-L-methionine-dependent methyltransferases"/>
    <property type="match status" value="1"/>
</dbReference>
<keyword evidence="1" id="KW-0620">Polyamine biosynthesis</keyword>
<organism evidence="3 4">
    <name type="scientific">Methylomonas methanica (strain DSM 25384 / MC09)</name>
    <dbReference type="NCBI Taxonomy" id="857087"/>
    <lineage>
        <taxon>Bacteria</taxon>
        <taxon>Pseudomonadati</taxon>
        <taxon>Pseudomonadota</taxon>
        <taxon>Gammaproteobacteria</taxon>
        <taxon>Methylococcales</taxon>
        <taxon>Methylococcaceae</taxon>
        <taxon>Methylomonas</taxon>
    </lineage>
</organism>
<feature type="transmembrane region" description="Helical" evidence="2">
    <location>
        <begin position="155"/>
        <end position="181"/>
    </location>
</feature>
<evidence type="ECO:0000313" key="4">
    <source>
        <dbReference type="Proteomes" id="UP000008888"/>
    </source>
</evidence>
<sequence>MDDSGGKRKRTSVGKDAKIITPGTQTGRVSGVFLLQDQKRNMSKKSIPQTPVIGKLGLLLTVACSGGAVMILELLGTRIIAPFYGVSLYVWSSLIAVTMIALATGYYLGGFLADRYPRIRLAHIFTLASLTTVLIPFISGPVMQLTNPLGMRAGAFLSALLLFSVPLTVLAMVGPFAIKLATRDLRGVGRAVGSVYAVSTLGSVLATLLLGFYLLPLFGTRSIIFSLSLLLFIWAMPLMWRDKAGFKQAAASLPLWVAGAVVGLLSINGYATPHTSGKAFKLVHEEESVYGWVRVVDDLRHGHRLLLSDSSVLSAVELEHGRSLLSYQAVLGGLPLFRPQAKDALLIGLGGGHVALDLKAKGLTTDTIEIAPAVASAALDYFHFKPTGDFIVGDARYEITKLKKHYDFIIHDCFTGGSEPTHLLTAEMLRELSGLLTEQGVLALNYVGFTQGEGADAVASVYKTLKSVLPEVRVFITVKEEFTDFIFLASNKPIGLDRSNPDQRVQWLLDHAYSIDDRQGIVITDDFNPLESMQLRKAEAYRDVFMQRIDPELLFL</sequence>
<name>F9ZZB6_METMM</name>
<dbReference type="AlphaFoldDB" id="F9ZZB6"/>
<keyword evidence="2" id="KW-0472">Membrane</keyword>
<dbReference type="eggNOG" id="COG0421">
    <property type="taxonomic scope" value="Bacteria"/>
</dbReference>
<dbReference type="CDD" id="cd06174">
    <property type="entry name" value="MFS"/>
    <property type="match status" value="1"/>
</dbReference>
<evidence type="ECO:0000256" key="2">
    <source>
        <dbReference type="SAM" id="Phobius"/>
    </source>
</evidence>
<dbReference type="STRING" id="857087.Metme_2760"/>
<feature type="transmembrane region" description="Helical" evidence="2">
    <location>
        <begin position="252"/>
        <end position="271"/>
    </location>
</feature>
<evidence type="ECO:0000313" key="3">
    <source>
        <dbReference type="EMBL" id="AEG01142.1"/>
    </source>
</evidence>
<keyword evidence="2" id="KW-1133">Transmembrane helix</keyword>
<dbReference type="SUPFAM" id="SSF103473">
    <property type="entry name" value="MFS general substrate transporter"/>
    <property type="match status" value="1"/>
</dbReference>
<feature type="transmembrane region" description="Helical" evidence="2">
    <location>
        <begin position="193"/>
        <end position="215"/>
    </location>
</feature>
<dbReference type="InterPro" id="IPR029063">
    <property type="entry name" value="SAM-dependent_MTases_sf"/>
</dbReference>
<dbReference type="KEGG" id="mmt:Metme_2760"/>
<reference evidence="3 4" key="1">
    <citation type="journal article" date="2011" name="J. Bacteriol.">
        <title>Complete Genome Sequence of the Aerobic Marine Methanotroph Methylomonas methanica MC09.</title>
        <authorList>
            <person name="Boden R."/>
            <person name="Cunliffe M."/>
            <person name="Scanlan J."/>
            <person name="Moussard H."/>
            <person name="Kits K.D."/>
            <person name="Klotz M.G."/>
            <person name="Jetten M.S."/>
            <person name="Vuilleumier S."/>
            <person name="Han J."/>
            <person name="Peters L."/>
            <person name="Mikhailova N."/>
            <person name="Teshima H."/>
            <person name="Tapia R."/>
            <person name="Kyrpides N."/>
            <person name="Ivanova N."/>
            <person name="Pagani I."/>
            <person name="Cheng J.F."/>
            <person name="Goodwin L."/>
            <person name="Han C."/>
            <person name="Hauser L."/>
            <person name="Land M.L."/>
            <person name="Lapidus A."/>
            <person name="Lucas S."/>
            <person name="Pitluck S."/>
            <person name="Woyke T."/>
            <person name="Stein L."/>
            <person name="Murrell J.C."/>
        </authorList>
    </citation>
    <scope>NUCLEOTIDE SEQUENCE [LARGE SCALE GENOMIC DNA]</scope>
    <source>
        <strain evidence="3 4">MC09</strain>
    </source>
</reference>
<gene>
    <name evidence="3" type="ordered locus">Metme_2760</name>
</gene>
<keyword evidence="2" id="KW-0812">Transmembrane</keyword>
<dbReference type="Proteomes" id="UP000008888">
    <property type="component" value="Chromosome"/>
</dbReference>